<evidence type="ECO:0000313" key="1">
    <source>
        <dbReference type="EMBL" id="KHG23211.1"/>
    </source>
</evidence>
<accession>A0A0B0PIJ8</accession>
<organism evidence="1 2">
    <name type="scientific">Gossypium arboreum</name>
    <name type="common">Tree cotton</name>
    <name type="synonym">Gossypium nanking</name>
    <dbReference type="NCBI Taxonomy" id="29729"/>
    <lineage>
        <taxon>Eukaryota</taxon>
        <taxon>Viridiplantae</taxon>
        <taxon>Streptophyta</taxon>
        <taxon>Embryophyta</taxon>
        <taxon>Tracheophyta</taxon>
        <taxon>Spermatophyta</taxon>
        <taxon>Magnoliopsida</taxon>
        <taxon>eudicotyledons</taxon>
        <taxon>Gunneridae</taxon>
        <taxon>Pentapetalae</taxon>
        <taxon>rosids</taxon>
        <taxon>malvids</taxon>
        <taxon>Malvales</taxon>
        <taxon>Malvaceae</taxon>
        <taxon>Malvoideae</taxon>
        <taxon>Gossypium</taxon>
    </lineage>
</organism>
<proteinExistence type="predicted"/>
<dbReference type="EMBL" id="KN424170">
    <property type="protein sequence ID" value="KHG23211.1"/>
    <property type="molecule type" value="Genomic_DNA"/>
</dbReference>
<name>A0A0B0PIJ8_GOSAR</name>
<evidence type="ECO:0000313" key="2">
    <source>
        <dbReference type="Proteomes" id="UP000032142"/>
    </source>
</evidence>
<keyword evidence="2" id="KW-1185">Reference proteome</keyword>
<gene>
    <name evidence="1" type="ORF">F383_29765</name>
</gene>
<protein>
    <submittedName>
        <fullName evidence="1">Uncharacterized protein</fullName>
    </submittedName>
</protein>
<dbReference type="Proteomes" id="UP000032142">
    <property type="component" value="Unassembled WGS sequence"/>
</dbReference>
<sequence>MLHTASHMGV</sequence>
<reference evidence="2" key="1">
    <citation type="submission" date="2014-09" db="EMBL/GenBank/DDBJ databases">
        <authorList>
            <person name="Mudge J."/>
            <person name="Ramaraj T."/>
            <person name="Lindquist I.E."/>
            <person name="Bharti A.K."/>
            <person name="Sundararajan A."/>
            <person name="Cameron C.T."/>
            <person name="Woodward J.E."/>
            <person name="May G.D."/>
            <person name="Brubaker C."/>
            <person name="Broadhvest J."/>
            <person name="Wilkins T.A."/>
        </authorList>
    </citation>
    <scope>NUCLEOTIDE SEQUENCE</scope>
    <source>
        <strain evidence="2">cv. AKA8401</strain>
    </source>
</reference>